<name>A0A2P2PVQ5_RHIMU</name>
<protein>
    <submittedName>
        <fullName evidence="1">Uncharacterized protein</fullName>
    </submittedName>
</protein>
<organism evidence="1">
    <name type="scientific">Rhizophora mucronata</name>
    <name type="common">Asiatic mangrove</name>
    <dbReference type="NCBI Taxonomy" id="61149"/>
    <lineage>
        <taxon>Eukaryota</taxon>
        <taxon>Viridiplantae</taxon>
        <taxon>Streptophyta</taxon>
        <taxon>Embryophyta</taxon>
        <taxon>Tracheophyta</taxon>
        <taxon>Spermatophyta</taxon>
        <taxon>Magnoliopsida</taxon>
        <taxon>eudicotyledons</taxon>
        <taxon>Gunneridae</taxon>
        <taxon>Pentapetalae</taxon>
        <taxon>rosids</taxon>
        <taxon>fabids</taxon>
        <taxon>Malpighiales</taxon>
        <taxon>Rhizophoraceae</taxon>
        <taxon>Rhizophora</taxon>
    </lineage>
</organism>
<accession>A0A2P2PVQ5</accession>
<reference evidence="1" key="1">
    <citation type="submission" date="2018-02" db="EMBL/GenBank/DDBJ databases">
        <title>Rhizophora mucronata_Transcriptome.</title>
        <authorList>
            <person name="Meera S.P."/>
            <person name="Sreeshan A."/>
            <person name="Augustine A."/>
        </authorList>
    </citation>
    <scope>NUCLEOTIDE SEQUENCE</scope>
    <source>
        <tissue evidence="1">Leaf</tissue>
    </source>
</reference>
<dbReference type="EMBL" id="GGEC01078229">
    <property type="protein sequence ID" value="MBX58713.1"/>
    <property type="molecule type" value="Transcribed_RNA"/>
</dbReference>
<sequence>MICKILLGYL</sequence>
<evidence type="ECO:0000313" key="1">
    <source>
        <dbReference type="EMBL" id="MBX58713.1"/>
    </source>
</evidence>
<proteinExistence type="predicted"/>